<dbReference type="Proteomes" id="UP000265618">
    <property type="component" value="Unassembled WGS sequence"/>
</dbReference>
<evidence type="ECO:0000313" key="2">
    <source>
        <dbReference type="EMBL" id="GCA65557.1"/>
    </source>
</evidence>
<comment type="caution">
    <text evidence="2">The sequence shown here is derived from an EMBL/GenBank/DDBJ whole genome shotgun (WGS) entry which is preliminary data.</text>
</comment>
<gene>
    <name evidence="2" type="ORF">KIPB_017377</name>
</gene>
<dbReference type="EMBL" id="BDIP01011544">
    <property type="protein sequence ID" value="GCA65557.1"/>
    <property type="molecule type" value="Genomic_DNA"/>
</dbReference>
<reference evidence="2 3" key="1">
    <citation type="journal article" date="2018" name="PLoS ONE">
        <title>The draft genome of Kipferlia bialata reveals reductive genome evolution in fornicate parasites.</title>
        <authorList>
            <person name="Tanifuji G."/>
            <person name="Takabayashi S."/>
            <person name="Kume K."/>
            <person name="Takagi M."/>
            <person name="Nakayama T."/>
            <person name="Kamikawa R."/>
            <person name="Inagaki Y."/>
            <person name="Hashimoto T."/>
        </authorList>
    </citation>
    <scope>NUCLEOTIDE SEQUENCE [LARGE SCALE GENOMIC DNA]</scope>
    <source>
        <strain evidence="2">NY0173</strain>
    </source>
</reference>
<sequence>VPYFMGVKWPETKPWFVVGVALSAIGSAGLWVI</sequence>
<proteinExistence type="predicted"/>
<dbReference type="AlphaFoldDB" id="A0A391NXD6"/>
<feature type="non-terminal residue" evidence="2">
    <location>
        <position position="33"/>
    </location>
</feature>
<accession>A0A391NXD6</accession>
<keyword evidence="1" id="KW-1133">Transmembrane helix</keyword>
<evidence type="ECO:0000256" key="1">
    <source>
        <dbReference type="SAM" id="Phobius"/>
    </source>
</evidence>
<organism evidence="2 3">
    <name type="scientific">Kipferlia bialata</name>
    <dbReference type="NCBI Taxonomy" id="797122"/>
    <lineage>
        <taxon>Eukaryota</taxon>
        <taxon>Metamonada</taxon>
        <taxon>Carpediemonas-like organisms</taxon>
        <taxon>Kipferlia</taxon>
    </lineage>
</organism>
<protein>
    <submittedName>
        <fullName evidence="2">Uncharacterized protein</fullName>
    </submittedName>
</protein>
<keyword evidence="1" id="KW-0472">Membrane</keyword>
<feature type="non-terminal residue" evidence="2">
    <location>
        <position position="1"/>
    </location>
</feature>
<name>A0A391NXD6_9EUKA</name>
<evidence type="ECO:0000313" key="3">
    <source>
        <dbReference type="Proteomes" id="UP000265618"/>
    </source>
</evidence>
<keyword evidence="1" id="KW-0812">Transmembrane</keyword>
<feature type="transmembrane region" description="Helical" evidence="1">
    <location>
        <begin position="15"/>
        <end position="32"/>
    </location>
</feature>
<keyword evidence="3" id="KW-1185">Reference proteome</keyword>